<dbReference type="InterPro" id="IPR043129">
    <property type="entry name" value="ATPase_NBD"/>
</dbReference>
<evidence type="ECO:0000313" key="4">
    <source>
        <dbReference type="EMBL" id="MBB3190262.1"/>
    </source>
</evidence>
<dbReference type="GO" id="GO:0006749">
    <property type="term" value="P:glutathione metabolic process"/>
    <property type="evidence" value="ECO:0007669"/>
    <property type="project" value="TreeGrafter"/>
</dbReference>
<dbReference type="GO" id="GO:0005829">
    <property type="term" value="C:cytosol"/>
    <property type="evidence" value="ECO:0007669"/>
    <property type="project" value="TreeGrafter"/>
</dbReference>
<dbReference type="Pfam" id="PF05378">
    <property type="entry name" value="Hydant_A_N"/>
    <property type="match status" value="1"/>
</dbReference>
<dbReference type="Proteomes" id="UP000547614">
    <property type="component" value="Unassembled WGS sequence"/>
</dbReference>
<feature type="domain" description="Acetophenone carboxylase-like C-terminal" evidence="3">
    <location>
        <begin position="515"/>
        <end position="688"/>
    </location>
</feature>
<dbReference type="RefSeq" id="WP_183325008.1">
    <property type="nucleotide sequence ID" value="NZ_JACHXP010000006.1"/>
</dbReference>
<keyword evidence="5" id="KW-1185">Reference proteome</keyword>
<dbReference type="Pfam" id="PF01968">
    <property type="entry name" value="Hydantoinase_A"/>
    <property type="match status" value="1"/>
</dbReference>
<dbReference type="SUPFAM" id="SSF53067">
    <property type="entry name" value="Actin-like ATPase domain"/>
    <property type="match status" value="1"/>
</dbReference>
<dbReference type="AlphaFoldDB" id="A0A839V4E3"/>
<feature type="domain" description="Hydantoinase/oxoprolinase N-terminal" evidence="2">
    <location>
        <begin position="3"/>
        <end position="189"/>
    </location>
</feature>
<dbReference type="InterPro" id="IPR008040">
    <property type="entry name" value="Hydant_A_N"/>
</dbReference>
<dbReference type="Pfam" id="PF19278">
    <property type="entry name" value="Hydant_A_C"/>
    <property type="match status" value="1"/>
</dbReference>
<dbReference type="PANTHER" id="PTHR11365">
    <property type="entry name" value="5-OXOPROLINASE RELATED"/>
    <property type="match status" value="1"/>
</dbReference>
<comment type="caution">
    <text evidence="4">The sequence shown here is derived from an EMBL/GenBank/DDBJ whole genome shotgun (WGS) entry which is preliminary data.</text>
</comment>
<dbReference type="GO" id="GO:0047423">
    <property type="term" value="F:N-methylhydantoinase (ATP-hydrolyzing) activity"/>
    <property type="evidence" value="ECO:0007669"/>
    <property type="project" value="UniProtKB-EC"/>
</dbReference>
<dbReference type="InterPro" id="IPR002821">
    <property type="entry name" value="Hydantoinase_A"/>
</dbReference>
<name>A0A839V4E3_9GAMM</name>
<dbReference type="PANTHER" id="PTHR11365:SF23">
    <property type="entry name" value="HYPOTHETICAL 5-OXOPROLINASE (EUROFUNG)-RELATED"/>
    <property type="match status" value="1"/>
</dbReference>
<proteinExistence type="predicted"/>
<sequence>MARIGVDVGGTNTDIILETFSTDSVGAGTYRHKVPSTTQDQSIGVLQGVLEVCDKAGIKRSEVGTIVHGTTVATNISIEHNGAEVGMLTTRGFRDILHIGRHKRPHNFSLHFDVPWQSKPLIKRRHRIPITERVLPPSGEVEVALAEDEVRQAAKKFKDSGIKSVIVGFLFSFLNKSHELRAKEIILEEMPDAYVCCSCEVVDAMREYERFSTTAMNAYVGPKTSLYLNNLERQLKENGIDADLRIMQSNGGLATVDSCCEKPVNILMSGPAGGVIGGHFFAGLDDEKNIITVDIGGTSADISTLADGDIKIMNPRDSYVGGHPVMVPMIDLITIGAGGGSIAYVDEAGGFQVGPRSAGSMPGPACYNRGGEEPTVTDANILLGRLDADQMLGGDLKVDPQLSHDAIKTKIADPLGLSVTEAALGIIRIVNNNMALAIRSNSVAKGVDPREFMLMPFGGAGPVHGPALAAEVNAKGVIAPPAPGITSAAGLLTTNLQYEVTRSHLCELTSISNQDYETVQGLMHDLDGEAMQKLAKDGVEAADIKLTRFAECRYHGQGFELRAEIPDGELTRENVRQVVENFHRQHKTDYGYSYDDAEVELVTLRVVGESQSTKLAWKPLASAEGGGLEEAFMYERETTFDDGTTHMTPRYDRSKLLCGHKISGPALVMQHDSTSLVPPDWKALVSDHGNLMITKFS</sequence>
<evidence type="ECO:0000259" key="1">
    <source>
        <dbReference type="Pfam" id="PF01968"/>
    </source>
</evidence>
<gene>
    <name evidence="4" type="ORF">FHR94_001495</name>
</gene>
<reference evidence="4 5" key="1">
    <citation type="submission" date="2020-08" db="EMBL/GenBank/DDBJ databases">
        <title>Genomic Encyclopedia of Type Strains, Phase III (KMG-III): the genomes of soil and plant-associated and newly described type strains.</title>
        <authorList>
            <person name="Whitman W."/>
        </authorList>
    </citation>
    <scope>NUCLEOTIDE SEQUENCE [LARGE SCALE GENOMIC DNA]</scope>
    <source>
        <strain evidence="4 5">CECT 7282</strain>
    </source>
</reference>
<evidence type="ECO:0000259" key="2">
    <source>
        <dbReference type="Pfam" id="PF05378"/>
    </source>
</evidence>
<evidence type="ECO:0000259" key="3">
    <source>
        <dbReference type="Pfam" id="PF19278"/>
    </source>
</evidence>
<dbReference type="EC" id="3.5.2.14" evidence="4"/>
<organism evidence="4 5">
    <name type="scientific">Halomonas cerina</name>
    <dbReference type="NCBI Taxonomy" id="447424"/>
    <lineage>
        <taxon>Bacteria</taxon>
        <taxon>Pseudomonadati</taxon>
        <taxon>Pseudomonadota</taxon>
        <taxon>Gammaproteobacteria</taxon>
        <taxon>Oceanospirillales</taxon>
        <taxon>Halomonadaceae</taxon>
        <taxon>Halomonas</taxon>
    </lineage>
</organism>
<dbReference type="EMBL" id="JACHXP010000006">
    <property type="protein sequence ID" value="MBB3190262.1"/>
    <property type="molecule type" value="Genomic_DNA"/>
</dbReference>
<dbReference type="InterPro" id="IPR049517">
    <property type="entry name" value="ACX-like_C"/>
</dbReference>
<dbReference type="GO" id="GO:0017168">
    <property type="term" value="F:5-oxoprolinase (ATP-hydrolyzing) activity"/>
    <property type="evidence" value="ECO:0007669"/>
    <property type="project" value="TreeGrafter"/>
</dbReference>
<protein>
    <submittedName>
        <fullName evidence="4">N-methylhydantoinase A</fullName>
        <ecNumber evidence="4">3.5.2.14</ecNumber>
    </submittedName>
</protein>
<feature type="domain" description="Hydantoinase A/oxoprolinase" evidence="1">
    <location>
        <begin position="210"/>
        <end position="498"/>
    </location>
</feature>
<keyword evidence="4" id="KW-0378">Hydrolase</keyword>
<dbReference type="InterPro" id="IPR045079">
    <property type="entry name" value="Oxoprolinase-like"/>
</dbReference>
<accession>A0A839V4E3</accession>
<evidence type="ECO:0000313" key="5">
    <source>
        <dbReference type="Proteomes" id="UP000547614"/>
    </source>
</evidence>